<dbReference type="Gene3D" id="2.40.170.20">
    <property type="entry name" value="TonB-dependent receptor, beta-barrel domain"/>
    <property type="match status" value="1"/>
</dbReference>
<feature type="domain" description="TonB-dependent receptor-like beta-barrel" evidence="12">
    <location>
        <begin position="16"/>
        <end position="317"/>
    </location>
</feature>
<dbReference type="PANTHER" id="PTHR32552">
    <property type="entry name" value="FERRICHROME IRON RECEPTOR-RELATED"/>
    <property type="match status" value="1"/>
</dbReference>
<keyword evidence="10 11" id="KW-0998">Cell outer membrane</keyword>
<accession>A0A9X1IPH0</accession>
<dbReference type="Pfam" id="PF00593">
    <property type="entry name" value="TonB_dep_Rec_b-barrel"/>
    <property type="match status" value="1"/>
</dbReference>
<comment type="similarity">
    <text evidence="11">Belongs to the TonB-dependent receptor family.</text>
</comment>
<name>A0A9X1IPH0_9SPHN</name>
<evidence type="ECO:0000256" key="6">
    <source>
        <dbReference type="ARBA" id="ARBA00023004"/>
    </source>
</evidence>
<dbReference type="RefSeq" id="WP_214621802.1">
    <property type="nucleotide sequence ID" value="NZ_JAHGAW010000002.1"/>
</dbReference>
<dbReference type="PANTHER" id="PTHR32552:SF81">
    <property type="entry name" value="TONB-DEPENDENT OUTER MEMBRANE RECEPTOR"/>
    <property type="match status" value="1"/>
</dbReference>
<keyword evidence="2 11" id="KW-0813">Transport</keyword>
<evidence type="ECO:0000256" key="3">
    <source>
        <dbReference type="ARBA" id="ARBA00022452"/>
    </source>
</evidence>
<protein>
    <submittedName>
        <fullName evidence="13">TonB-dependent receptor</fullName>
    </submittedName>
</protein>
<keyword evidence="6" id="KW-0408">Iron</keyword>
<keyword evidence="5 11" id="KW-0812">Transmembrane</keyword>
<sequence length="354" mass="39169">MIDIGLPPTKNDIAFIRSRNSRFTDKAVFTEITYKVTPAWQVTGGIRFFQQRYNAVSDTALPFYDNFERNIDSQKANDRVVKLNTSYDFSRDLKFYATYAEGFRRGGSTGVTLIGNFASLPQFGVYRPDIAKNYEAGFKGALFDRRVNFTLAAYWINLKDFQFLARSPSGSSIVLNGDEARSRGIEFDSQIRVTRKFDVSIAYNYTDAMVSKQVVYVDLEPGGLISGRKRTTTFPAGARLPGTPKHIITVGADYAVDLPNSATLRLHGDAVYKTSAPSTLLSSGIGTTEIPSSFIANARVTYETSRNLTFEVFVNNLTNETAFVGGKPEIAPTPVFGLIPVRPRTVGVLGRISF</sequence>
<evidence type="ECO:0000256" key="9">
    <source>
        <dbReference type="ARBA" id="ARBA00023136"/>
    </source>
</evidence>
<keyword evidence="7" id="KW-0406">Ion transport</keyword>
<dbReference type="GO" id="GO:0009279">
    <property type="term" value="C:cell outer membrane"/>
    <property type="evidence" value="ECO:0007669"/>
    <property type="project" value="UniProtKB-SubCell"/>
</dbReference>
<evidence type="ECO:0000256" key="11">
    <source>
        <dbReference type="PROSITE-ProRule" id="PRU01360"/>
    </source>
</evidence>
<keyword evidence="13" id="KW-0675">Receptor</keyword>
<dbReference type="EMBL" id="JAHGAW010000002">
    <property type="protein sequence ID" value="MBT2186059.1"/>
    <property type="molecule type" value="Genomic_DNA"/>
</dbReference>
<evidence type="ECO:0000256" key="10">
    <source>
        <dbReference type="ARBA" id="ARBA00023237"/>
    </source>
</evidence>
<evidence type="ECO:0000313" key="14">
    <source>
        <dbReference type="Proteomes" id="UP001138757"/>
    </source>
</evidence>
<evidence type="ECO:0000256" key="7">
    <source>
        <dbReference type="ARBA" id="ARBA00023065"/>
    </source>
</evidence>
<dbReference type="PROSITE" id="PS52016">
    <property type="entry name" value="TONB_DEPENDENT_REC_3"/>
    <property type="match status" value="1"/>
</dbReference>
<organism evidence="13 14">
    <name type="scientific">Sphingobium nicotianae</name>
    <dbReference type="NCBI Taxonomy" id="2782607"/>
    <lineage>
        <taxon>Bacteria</taxon>
        <taxon>Pseudomonadati</taxon>
        <taxon>Pseudomonadota</taxon>
        <taxon>Alphaproteobacteria</taxon>
        <taxon>Sphingomonadales</taxon>
        <taxon>Sphingomonadaceae</taxon>
        <taxon>Sphingobium</taxon>
    </lineage>
</organism>
<keyword evidence="9 11" id="KW-0472">Membrane</keyword>
<evidence type="ECO:0000256" key="4">
    <source>
        <dbReference type="ARBA" id="ARBA00022496"/>
    </source>
</evidence>
<evidence type="ECO:0000256" key="8">
    <source>
        <dbReference type="ARBA" id="ARBA00023077"/>
    </source>
</evidence>
<evidence type="ECO:0000259" key="12">
    <source>
        <dbReference type="Pfam" id="PF00593"/>
    </source>
</evidence>
<reference evidence="13" key="1">
    <citation type="submission" date="2021-05" db="EMBL/GenBank/DDBJ databases">
        <title>Genome of Sphingobium sp. strain.</title>
        <authorList>
            <person name="Fan R."/>
        </authorList>
    </citation>
    <scope>NUCLEOTIDE SEQUENCE</scope>
    <source>
        <strain evidence="13">H33</strain>
    </source>
</reference>
<evidence type="ECO:0000256" key="2">
    <source>
        <dbReference type="ARBA" id="ARBA00022448"/>
    </source>
</evidence>
<dbReference type="InterPro" id="IPR039426">
    <property type="entry name" value="TonB-dep_rcpt-like"/>
</dbReference>
<comment type="subcellular location">
    <subcellularLocation>
        <location evidence="1 11">Cell outer membrane</location>
        <topology evidence="1 11">Multi-pass membrane protein</topology>
    </subcellularLocation>
</comment>
<dbReference type="SUPFAM" id="SSF56935">
    <property type="entry name" value="Porins"/>
    <property type="match status" value="1"/>
</dbReference>
<dbReference type="InterPro" id="IPR036942">
    <property type="entry name" value="Beta-barrel_TonB_sf"/>
</dbReference>
<proteinExistence type="inferred from homology"/>
<comment type="caution">
    <text evidence="13">The sequence shown here is derived from an EMBL/GenBank/DDBJ whole genome shotgun (WGS) entry which is preliminary data.</text>
</comment>
<dbReference type="Proteomes" id="UP001138757">
    <property type="component" value="Unassembled WGS sequence"/>
</dbReference>
<dbReference type="GO" id="GO:0006826">
    <property type="term" value="P:iron ion transport"/>
    <property type="evidence" value="ECO:0007669"/>
    <property type="project" value="UniProtKB-KW"/>
</dbReference>
<keyword evidence="14" id="KW-1185">Reference proteome</keyword>
<keyword evidence="4" id="KW-0410">Iron transport</keyword>
<evidence type="ECO:0000313" key="13">
    <source>
        <dbReference type="EMBL" id="MBT2186059.1"/>
    </source>
</evidence>
<evidence type="ECO:0000256" key="5">
    <source>
        <dbReference type="ARBA" id="ARBA00022692"/>
    </source>
</evidence>
<keyword evidence="8" id="KW-0798">TonB box</keyword>
<gene>
    <name evidence="13" type="ORF">KK488_03785</name>
</gene>
<evidence type="ECO:0000256" key="1">
    <source>
        <dbReference type="ARBA" id="ARBA00004571"/>
    </source>
</evidence>
<dbReference type="InterPro" id="IPR000531">
    <property type="entry name" value="Beta-barrel_TonB"/>
</dbReference>
<keyword evidence="3 11" id="KW-1134">Transmembrane beta strand</keyword>
<dbReference type="AlphaFoldDB" id="A0A9X1IPH0"/>